<keyword evidence="3 6" id="KW-1015">Disulfide bond</keyword>
<evidence type="ECO:0000256" key="2">
    <source>
        <dbReference type="ARBA" id="ARBA00022833"/>
    </source>
</evidence>
<comment type="similarity">
    <text evidence="6">Belongs to the HSP33 family.</text>
</comment>
<protein>
    <recommendedName>
        <fullName evidence="6">33 kDa chaperonin</fullName>
    </recommendedName>
    <alternativeName>
        <fullName evidence="6">Heat shock protein 33 homolog</fullName>
        <shortName evidence="6">HSP33</shortName>
    </alternativeName>
</protein>
<dbReference type="PANTHER" id="PTHR30111">
    <property type="entry name" value="33 KDA CHAPERONIN"/>
    <property type="match status" value="1"/>
</dbReference>
<dbReference type="GO" id="GO:0051082">
    <property type="term" value="F:unfolded protein binding"/>
    <property type="evidence" value="ECO:0007669"/>
    <property type="project" value="UniProtKB-UniRule"/>
</dbReference>
<comment type="subcellular location">
    <subcellularLocation>
        <location evidence="6">Cytoplasm</location>
    </subcellularLocation>
</comment>
<dbReference type="GO" id="GO:0042026">
    <property type="term" value="P:protein refolding"/>
    <property type="evidence" value="ECO:0007669"/>
    <property type="project" value="TreeGrafter"/>
</dbReference>
<dbReference type="Pfam" id="PF01430">
    <property type="entry name" value="HSP33"/>
    <property type="match status" value="1"/>
</dbReference>
<sequence>MKDYLVKALLFNDEVRMYAVTSTETVQEVQTRHYTWPTASAAIGRAMSATVMMGAMLKNDDTITVRINGNGPIGGMVIDGDAKGNVRGYVEHPQTHFPLNDIGKLDVRRAVGTDGTISVVKDVGLKDYFTGQTPIVSGELGEDFTYYLTTSEQVPSSVAVGVLVNPDNTIKASGGFIIQVMPFAKEETIDQLEKAIESIPPISKLIDEGYTPEQIIERIAGSEHKIVDTMPIQFKCKCSKERFYNAIAGLGHDEIKAMIEEDNGAEAVCHFCNEKYQFTAQELEALL</sequence>
<evidence type="ECO:0000256" key="1">
    <source>
        <dbReference type="ARBA" id="ARBA00022490"/>
    </source>
</evidence>
<dbReference type="SUPFAM" id="SSF118352">
    <property type="entry name" value="HSP33 redox switch-like"/>
    <property type="match status" value="1"/>
</dbReference>
<organism evidence="7 8">
    <name type="scientific">Abyssicoccus albus</name>
    <dbReference type="NCBI Taxonomy" id="1817405"/>
    <lineage>
        <taxon>Bacteria</taxon>
        <taxon>Bacillati</taxon>
        <taxon>Bacillota</taxon>
        <taxon>Bacilli</taxon>
        <taxon>Bacillales</taxon>
        <taxon>Abyssicoccaceae</taxon>
    </lineage>
</organism>
<keyword evidence="2 6" id="KW-0862">Zinc</keyword>
<comment type="function">
    <text evidence="6">Redox regulated molecular chaperone. Protects both thermally unfolding and oxidatively damaged proteins from irreversible aggregation. Plays an important role in the bacterial defense system toward oxidative stress.</text>
</comment>
<dbReference type="GO" id="GO:0005737">
    <property type="term" value="C:cytoplasm"/>
    <property type="evidence" value="ECO:0007669"/>
    <property type="project" value="UniProtKB-SubCell"/>
</dbReference>
<dbReference type="AlphaFoldDB" id="A0A3N5C7V0"/>
<evidence type="ECO:0000313" key="8">
    <source>
        <dbReference type="Proteomes" id="UP000277108"/>
    </source>
</evidence>
<keyword evidence="8" id="KW-1185">Reference proteome</keyword>
<keyword evidence="5 6" id="KW-0676">Redox-active center</keyword>
<feature type="disulfide bond" description="Redox-active" evidence="6">
    <location>
        <begin position="236"/>
        <end position="238"/>
    </location>
</feature>
<dbReference type="Gene3D" id="3.90.1280.10">
    <property type="entry name" value="HSP33 redox switch-like"/>
    <property type="match status" value="1"/>
</dbReference>
<dbReference type="GO" id="GO:0044183">
    <property type="term" value="F:protein folding chaperone"/>
    <property type="evidence" value="ECO:0007669"/>
    <property type="project" value="TreeGrafter"/>
</dbReference>
<gene>
    <name evidence="6" type="primary">hslO</name>
    <name evidence="7" type="ORF">EDD62_1766</name>
</gene>
<reference evidence="7 8" key="1">
    <citation type="submission" date="2018-11" db="EMBL/GenBank/DDBJ databases">
        <title>Genomic Encyclopedia of Type Strains, Phase IV (KMG-IV): sequencing the most valuable type-strain genomes for metagenomic binning, comparative biology and taxonomic classification.</title>
        <authorList>
            <person name="Goeker M."/>
        </authorList>
    </citation>
    <scope>NUCLEOTIDE SEQUENCE [LARGE SCALE GENOMIC DNA]</scope>
    <source>
        <strain evidence="7 8">DSM 29158</strain>
    </source>
</reference>
<dbReference type="CDD" id="cd00498">
    <property type="entry name" value="Hsp33"/>
    <property type="match status" value="1"/>
</dbReference>
<name>A0A3N5C7V0_9BACL</name>
<dbReference type="SUPFAM" id="SSF64397">
    <property type="entry name" value="Hsp33 domain"/>
    <property type="match status" value="1"/>
</dbReference>
<dbReference type="OrthoDB" id="9776534at2"/>
<dbReference type="InterPro" id="IPR000397">
    <property type="entry name" value="Heat_shock_Hsp33"/>
</dbReference>
<dbReference type="InterPro" id="IPR016154">
    <property type="entry name" value="Heat_shock_Hsp33_C"/>
</dbReference>
<dbReference type="EMBL" id="RKRK01000007">
    <property type="protein sequence ID" value="RPF54465.1"/>
    <property type="molecule type" value="Genomic_DNA"/>
</dbReference>
<feature type="disulfide bond" description="Redox-active" evidence="6">
    <location>
        <begin position="269"/>
        <end position="272"/>
    </location>
</feature>
<keyword evidence="4 6" id="KW-0143">Chaperone</keyword>
<dbReference type="HAMAP" id="MF_00117">
    <property type="entry name" value="HslO"/>
    <property type="match status" value="1"/>
</dbReference>
<dbReference type="Gene3D" id="3.55.30.10">
    <property type="entry name" value="Hsp33 domain"/>
    <property type="match status" value="1"/>
</dbReference>
<evidence type="ECO:0000256" key="4">
    <source>
        <dbReference type="ARBA" id="ARBA00023186"/>
    </source>
</evidence>
<evidence type="ECO:0000256" key="3">
    <source>
        <dbReference type="ARBA" id="ARBA00023157"/>
    </source>
</evidence>
<keyword evidence="1 6" id="KW-0963">Cytoplasm</keyword>
<evidence type="ECO:0000313" key="7">
    <source>
        <dbReference type="EMBL" id="RPF54465.1"/>
    </source>
</evidence>
<dbReference type="PANTHER" id="PTHR30111:SF1">
    <property type="entry name" value="33 KDA CHAPERONIN"/>
    <property type="match status" value="1"/>
</dbReference>
<comment type="caution">
    <text evidence="7">The sequence shown here is derived from an EMBL/GenBank/DDBJ whole genome shotgun (WGS) entry which is preliminary data.</text>
</comment>
<dbReference type="InterPro" id="IPR016153">
    <property type="entry name" value="Heat_shock_Hsp33_N"/>
</dbReference>
<proteinExistence type="inferred from homology"/>
<dbReference type="NCBIfam" id="NF001033">
    <property type="entry name" value="PRK00114.1"/>
    <property type="match status" value="1"/>
</dbReference>
<comment type="PTM">
    <text evidence="6">Under oxidizing conditions two disulfide bonds are formed involving the reactive cysteines. Under reducing conditions zinc is bound to the reactive cysteines and the protein is inactive.</text>
</comment>
<dbReference type="Proteomes" id="UP000277108">
    <property type="component" value="Unassembled WGS sequence"/>
</dbReference>
<evidence type="ECO:0000256" key="5">
    <source>
        <dbReference type="ARBA" id="ARBA00023284"/>
    </source>
</evidence>
<dbReference type="PIRSF" id="PIRSF005261">
    <property type="entry name" value="Heat_shock_Hsp33"/>
    <property type="match status" value="1"/>
</dbReference>
<accession>A0A3N5C7V0</accession>
<evidence type="ECO:0000256" key="6">
    <source>
        <dbReference type="HAMAP-Rule" id="MF_00117"/>
    </source>
</evidence>